<dbReference type="RefSeq" id="WP_190259470.1">
    <property type="nucleotide sequence ID" value="NZ_QFGA01000004.1"/>
</dbReference>
<dbReference type="CDD" id="cd06782">
    <property type="entry name" value="cpPDZ_CPP-like"/>
    <property type="match status" value="1"/>
</dbReference>
<keyword evidence="4 5" id="KW-0720">Serine protease</keyword>
<dbReference type="Gene3D" id="3.30.750.44">
    <property type="match status" value="1"/>
</dbReference>
<dbReference type="SUPFAM" id="SSF52096">
    <property type="entry name" value="ClpP/crotonase"/>
    <property type="match status" value="1"/>
</dbReference>
<dbReference type="PANTHER" id="PTHR32060:SF30">
    <property type="entry name" value="CARBOXY-TERMINAL PROCESSING PROTEASE CTPA"/>
    <property type="match status" value="1"/>
</dbReference>
<comment type="caution">
    <text evidence="8">The sequence shown here is derived from an EMBL/GenBank/DDBJ whole genome shotgun (WGS) entry which is preliminary data.</text>
</comment>
<accession>A0A4Y7R6Q4</accession>
<evidence type="ECO:0000313" key="8">
    <source>
        <dbReference type="EMBL" id="TEB04321.1"/>
    </source>
</evidence>
<dbReference type="EMBL" id="QFGA01000004">
    <property type="protein sequence ID" value="TEB04321.1"/>
    <property type="molecule type" value="Genomic_DNA"/>
</dbReference>
<dbReference type="InterPro" id="IPR036034">
    <property type="entry name" value="PDZ_sf"/>
</dbReference>
<evidence type="ECO:0000256" key="3">
    <source>
        <dbReference type="ARBA" id="ARBA00022801"/>
    </source>
</evidence>
<keyword evidence="6" id="KW-1133">Transmembrane helix</keyword>
<dbReference type="Gene3D" id="3.90.226.10">
    <property type="entry name" value="2-enoyl-CoA Hydratase, Chain A, domain 1"/>
    <property type="match status" value="1"/>
</dbReference>
<dbReference type="InterPro" id="IPR029045">
    <property type="entry name" value="ClpP/crotonase-like_dom_sf"/>
</dbReference>
<evidence type="ECO:0000256" key="5">
    <source>
        <dbReference type="RuleBase" id="RU004404"/>
    </source>
</evidence>
<dbReference type="PROSITE" id="PS50106">
    <property type="entry name" value="PDZ"/>
    <property type="match status" value="1"/>
</dbReference>
<dbReference type="AlphaFoldDB" id="A0A4Y7R6Q4"/>
<comment type="similarity">
    <text evidence="1 5">Belongs to the peptidase S41A family.</text>
</comment>
<dbReference type="Pfam" id="PF17820">
    <property type="entry name" value="PDZ_6"/>
    <property type="match status" value="1"/>
</dbReference>
<dbReference type="SMART" id="SM00245">
    <property type="entry name" value="TSPc"/>
    <property type="match status" value="1"/>
</dbReference>
<evidence type="ECO:0000256" key="1">
    <source>
        <dbReference type="ARBA" id="ARBA00009179"/>
    </source>
</evidence>
<dbReference type="InterPro" id="IPR041489">
    <property type="entry name" value="PDZ_6"/>
</dbReference>
<dbReference type="InterPro" id="IPR004447">
    <property type="entry name" value="Peptidase_S41A"/>
</dbReference>
<dbReference type="SUPFAM" id="SSF50156">
    <property type="entry name" value="PDZ domain-like"/>
    <property type="match status" value="1"/>
</dbReference>
<dbReference type="GO" id="GO:0030288">
    <property type="term" value="C:outer membrane-bounded periplasmic space"/>
    <property type="evidence" value="ECO:0007669"/>
    <property type="project" value="TreeGrafter"/>
</dbReference>
<keyword evidence="3 5" id="KW-0378">Hydrolase</keyword>
<evidence type="ECO:0000313" key="9">
    <source>
        <dbReference type="Proteomes" id="UP000298324"/>
    </source>
</evidence>
<dbReference type="CDD" id="cd07560">
    <property type="entry name" value="Peptidase_S41_CPP"/>
    <property type="match status" value="1"/>
</dbReference>
<dbReference type="Gene3D" id="2.30.42.10">
    <property type="match status" value="1"/>
</dbReference>
<dbReference type="InterPro" id="IPR055210">
    <property type="entry name" value="CtpA/B_N"/>
</dbReference>
<gene>
    <name evidence="8" type="primary">ctpB</name>
    <name evidence="8" type="ORF">Psch_04047</name>
</gene>
<dbReference type="GO" id="GO:0006508">
    <property type="term" value="P:proteolysis"/>
    <property type="evidence" value="ECO:0007669"/>
    <property type="project" value="UniProtKB-KW"/>
</dbReference>
<protein>
    <submittedName>
        <fullName evidence="8">Carboxy-terminal processing protease CtpB</fullName>
        <ecNumber evidence="8">3.4.21.102</ecNumber>
    </submittedName>
</protein>
<dbReference type="EC" id="3.4.21.102" evidence="8"/>
<keyword evidence="6" id="KW-0812">Transmembrane</keyword>
<dbReference type="GO" id="GO:0004252">
    <property type="term" value="F:serine-type endopeptidase activity"/>
    <property type="evidence" value="ECO:0007669"/>
    <property type="project" value="UniProtKB-EC"/>
</dbReference>
<name>A0A4Y7R6Q4_9FIRM</name>
<sequence length="387" mass="41760">MESKQSFFRGRGGRLFSVLAVLIVIVFLAGGILLATNYKHLGNLVKVVTLVRTQYLQTVDTTQLVDGAIKGMVGSLNDPYSVYLDPKTYAQLHEQIKGSFGGLGILVGIKDQYLTVVRAYKGTPAAKAGIVAGDVITKIDDRDARGIDLETAISLMRGEVGSKVTLTIDRKETTEPLQFTRELIREEISVPTVESQVLPGTAIGYAVVSQFTEHTSEEMKENLAKLQKEQVKGLILDLRDNPGGELIAAVNVAKNFIPKGPIVFIDYRFGRDQEFSSEGRTAQLPLIVLINGGSASAAEILAGAVKDTGAGTLVGVKTFGKGIVQTVFPLDNGAGLKLTTARYLTPNRNDIHEIGIQPDVLVQPEENSVLDVQLDRAVELMKQKIAG</sequence>
<dbReference type="Pfam" id="PF22694">
    <property type="entry name" value="CtpB_N-like"/>
    <property type="match status" value="1"/>
</dbReference>
<dbReference type="PANTHER" id="PTHR32060">
    <property type="entry name" value="TAIL-SPECIFIC PROTEASE"/>
    <property type="match status" value="1"/>
</dbReference>
<dbReference type="InterPro" id="IPR005151">
    <property type="entry name" value="Tail-specific_protease"/>
</dbReference>
<dbReference type="SMART" id="SM00228">
    <property type="entry name" value="PDZ"/>
    <property type="match status" value="1"/>
</dbReference>
<dbReference type="GO" id="GO:0007165">
    <property type="term" value="P:signal transduction"/>
    <property type="evidence" value="ECO:0007669"/>
    <property type="project" value="TreeGrafter"/>
</dbReference>
<proteinExistence type="inferred from homology"/>
<evidence type="ECO:0000259" key="7">
    <source>
        <dbReference type="PROSITE" id="PS50106"/>
    </source>
</evidence>
<dbReference type="FunFam" id="2.30.42.10:FF:000063">
    <property type="entry name" value="Peptidase, S41 family"/>
    <property type="match status" value="1"/>
</dbReference>
<evidence type="ECO:0000256" key="6">
    <source>
        <dbReference type="SAM" id="Phobius"/>
    </source>
</evidence>
<dbReference type="Proteomes" id="UP000298324">
    <property type="component" value="Unassembled WGS sequence"/>
</dbReference>
<feature type="transmembrane region" description="Helical" evidence="6">
    <location>
        <begin position="12"/>
        <end position="35"/>
    </location>
</feature>
<evidence type="ECO:0000256" key="4">
    <source>
        <dbReference type="ARBA" id="ARBA00022825"/>
    </source>
</evidence>
<organism evidence="8 9">
    <name type="scientific">Pelotomaculum schinkii</name>
    <dbReference type="NCBI Taxonomy" id="78350"/>
    <lineage>
        <taxon>Bacteria</taxon>
        <taxon>Bacillati</taxon>
        <taxon>Bacillota</taxon>
        <taxon>Clostridia</taxon>
        <taxon>Eubacteriales</taxon>
        <taxon>Desulfotomaculaceae</taxon>
        <taxon>Pelotomaculum</taxon>
    </lineage>
</organism>
<keyword evidence="2 5" id="KW-0645">Protease</keyword>
<dbReference type="NCBIfam" id="TIGR00225">
    <property type="entry name" value="prc"/>
    <property type="match status" value="1"/>
</dbReference>
<evidence type="ECO:0000256" key="2">
    <source>
        <dbReference type="ARBA" id="ARBA00022670"/>
    </source>
</evidence>
<keyword evidence="6" id="KW-0472">Membrane</keyword>
<feature type="domain" description="PDZ" evidence="7">
    <location>
        <begin position="89"/>
        <end position="157"/>
    </location>
</feature>
<dbReference type="InterPro" id="IPR001478">
    <property type="entry name" value="PDZ"/>
</dbReference>
<reference evidence="8 9" key="1">
    <citation type="journal article" date="2018" name="Environ. Microbiol.">
        <title>Novel energy conservation strategies and behaviour of Pelotomaculum schinkii driving syntrophic propionate catabolism.</title>
        <authorList>
            <person name="Hidalgo-Ahumada C.A.P."/>
            <person name="Nobu M.K."/>
            <person name="Narihiro T."/>
            <person name="Tamaki H."/>
            <person name="Liu W.T."/>
            <person name="Kamagata Y."/>
            <person name="Stams A.J.M."/>
            <person name="Imachi H."/>
            <person name="Sousa D.Z."/>
        </authorList>
    </citation>
    <scope>NUCLEOTIDE SEQUENCE [LARGE SCALE GENOMIC DNA]</scope>
    <source>
        <strain evidence="8 9">HH</strain>
    </source>
</reference>
<dbReference type="Pfam" id="PF03572">
    <property type="entry name" value="Peptidase_S41"/>
    <property type="match status" value="1"/>
</dbReference>
<keyword evidence="9" id="KW-1185">Reference proteome</keyword>